<evidence type="ECO:0000313" key="1">
    <source>
        <dbReference type="EMBL" id="MDI3321411.1"/>
    </source>
</evidence>
<comment type="caution">
    <text evidence="1">The sequence shown here is derived from an EMBL/GenBank/DDBJ whole genome shotgun (WGS) entry which is preliminary data.</text>
</comment>
<sequence>MILKFLLTDTESLARYNHGKFVSFADVKRRLFLKAREQNRAVPDSHYLLAREETFRSIESIGEIFTKGLKELSEEYLELLGKRVYVKNAKQTQWQELITYIPPLLLQCVFFQDKIAFDINDNASLIAVVKDYLLPNTKYTAIPNARIPQLDYYIHQQQGLHDLHMHLNGALETDQVWQDYLFAPTSVYQDLKAGFKAPKVKEQLEQESHLLEPESYISLLKAAQKLRNFFFEYLFPDPIRDDKECTLDKVHTKDQTNTPSKHEDKESIPINKYSLLQKILNNHSDYAGSYKHPFASLISLDTSYPYLMSVEALMYLLLLDQIKKFKNETLAGFFHFYLLILGLTNRLLVQQTHQNGFDQFQKHTLNGLREESERIYRRRYFQMHGNDSRHLHFLEGRFSPKKNEKDSIQFIDDIWNGWEKMCKHLKEIQEKEEPNIFKEPKLKLIAHFIKKEDKKPDSFIRHKELRYDLWQRGKVLALLLKHYVKYRERVTAVDAAANEFDATPEVFAPVFRLMRRYNIRHFTYHAGEDFYHIPGGLRAIYEAIVFCDLRNGDRIGHATATGLPPLQWSQVVGNQILLRQGEYLDDLIFAYHLIIACKIEALHSVVPFITNKIHELSFNIYKEYYPVTILENAWLMRQCCPIHTLGQSKENTELKRVFNDEEWVYPIKKGFIGDRKNVGQNTAWTIYERYHDEKFRKDYNKIIEVLPFEILKPEQIEMLQLALLKEMNQREIVIETLPTSNVRIGFHKDFSTYHLYNWIKWRQEGKSIPPIVVGSDDTGIFATNIYNEYANIYCALLNHHHMPHAQVMEVIKKLDEDSRIYRFE</sequence>
<dbReference type="EMBL" id="JASBRG010000007">
    <property type="protein sequence ID" value="MDI3321411.1"/>
    <property type="molecule type" value="Genomic_DNA"/>
</dbReference>
<dbReference type="SUPFAM" id="SSF51556">
    <property type="entry name" value="Metallo-dependent hydrolases"/>
    <property type="match status" value="1"/>
</dbReference>
<dbReference type="InterPro" id="IPR032466">
    <property type="entry name" value="Metal_Hydrolase"/>
</dbReference>
<name>A0ABT6RG60_9BACT</name>
<dbReference type="PANTHER" id="PTHR11409">
    <property type="entry name" value="ADENOSINE DEAMINASE"/>
    <property type="match status" value="1"/>
</dbReference>
<evidence type="ECO:0008006" key="3">
    <source>
        <dbReference type="Google" id="ProtNLM"/>
    </source>
</evidence>
<gene>
    <name evidence="1" type="ORF">QJ048_16570</name>
</gene>
<accession>A0ABT6RG60</accession>
<reference evidence="1 2" key="1">
    <citation type="submission" date="2023-05" db="EMBL/GenBank/DDBJ databases">
        <title>Genome sequence of Pinibacter sp. MAH-24.</title>
        <authorList>
            <person name="Huq M.A."/>
        </authorList>
    </citation>
    <scope>NUCLEOTIDE SEQUENCE [LARGE SCALE GENOMIC DNA]</scope>
    <source>
        <strain evidence="1 2">MAH-24</strain>
    </source>
</reference>
<evidence type="ECO:0000313" key="2">
    <source>
        <dbReference type="Proteomes" id="UP001226434"/>
    </source>
</evidence>
<keyword evidence="2" id="KW-1185">Reference proteome</keyword>
<dbReference type="Gene3D" id="3.20.20.140">
    <property type="entry name" value="Metal-dependent hydrolases"/>
    <property type="match status" value="2"/>
</dbReference>
<protein>
    <recommendedName>
        <fullName evidence="3">Adenosine deaminase</fullName>
    </recommendedName>
</protein>
<dbReference type="InterPro" id="IPR006330">
    <property type="entry name" value="Ado/ade_deaminase"/>
</dbReference>
<dbReference type="RefSeq" id="WP_282335521.1">
    <property type="nucleotide sequence ID" value="NZ_JASBRG010000007.1"/>
</dbReference>
<organism evidence="1 2">
    <name type="scientific">Pinibacter soli</name>
    <dbReference type="NCBI Taxonomy" id="3044211"/>
    <lineage>
        <taxon>Bacteria</taxon>
        <taxon>Pseudomonadati</taxon>
        <taxon>Bacteroidota</taxon>
        <taxon>Chitinophagia</taxon>
        <taxon>Chitinophagales</taxon>
        <taxon>Chitinophagaceae</taxon>
        <taxon>Pinibacter</taxon>
    </lineage>
</organism>
<dbReference type="PANTHER" id="PTHR11409:SF43">
    <property type="entry name" value="ADENOSINE DEAMINASE"/>
    <property type="match status" value="1"/>
</dbReference>
<dbReference type="Proteomes" id="UP001226434">
    <property type="component" value="Unassembled WGS sequence"/>
</dbReference>
<proteinExistence type="predicted"/>